<keyword evidence="7" id="KW-0915">Sodium</keyword>
<evidence type="ECO:0000256" key="14">
    <source>
        <dbReference type="SAM" id="Phobius"/>
    </source>
</evidence>
<evidence type="ECO:0000256" key="10">
    <source>
        <dbReference type="ARBA" id="ARBA00023180"/>
    </source>
</evidence>
<evidence type="ECO:0000256" key="1">
    <source>
        <dbReference type="ARBA" id="ARBA00004141"/>
    </source>
</evidence>
<evidence type="ECO:0000256" key="11">
    <source>
        <dbReference type="ARBA" id="ARBA00023201"/>
    </source>
</evidence>
<evidence type="ECO:0000256" key="9">
    <source>
        <dbReference type="ARBA" id="ARBA00023136"/>
    </source>
</evidence>
<keyword evidence="11 13" id="KW-0739">Sodium transport</keyword>
<name>A0A915IEY9_ROMCU</name>
<feature type="transmembrane region" description="Helical" evidence="14">
    <location>
        <begin position="37"/>
        <end position="62"/>
    </location>
</feature>
<evidence type="ECO:0000313" key="15">
    <source>
        <dbReference type="Proteomes" id="UP000887565"/>
    </source>
</evidence>
<comment type="subcellular location">
    <subcellularLocation>
        <location evidence="1">Membrane</location>
        <topology evidence="1">Multi-pass membrane protein</topology>
    </subcellularLocation>
</comment>
<evidence type="ECO:0000256" key="5">
    <source>
        <dbReference type="ARBA" id="ARBA00022692"/>
    </source>
</evidence>
<keyword evidence="12 13" id="KW-0407">Ion channel</keyword>
<evidence type="ECO:0000256" key="13">
    <source>
        <dbReference type="RuleBase" id="RU000679"/>
    </source>
</evidence>
<keyword evidence="8 13" id="KW-0406">Ion transport</keyword>
<dbReference type="WBParaSite" id="nRc.2.0.1.t11786-RA">
    <property type="protein sequence ID" value="nRc.2.0.1.t11786-RA"/>
    <property type="gene ID" value="nRc.2.0.1.g11786"/>
</dbReference>
<evidence type="ECO:0000256" key="8">
    <source>
        <dbReference type="ARBA" id="ARBA00023065"/>
    </source>
</evidence>
<evidence type="ECO:0000256" key="6">
    <source>
        <dbReference type="ARBA" id="ARBA00022989"/>
    </source>
</evidence>
<dbReference type="AlphaFoldDB" id="A0A915IEY9"/>
<dbReference type="GO" id="GO:0005272">
    <property type="term" value="F:sodium channel activity"/>
    <property type="evidence" value="ECO:0007669"/>
    <property type="project" value="UniProtKB-KW"/>
</dbReference>
<keyword evidence="6 14" id="KW-1133">Transmembrane helix</keyword>
<keyword evidence="4 13" id="KW-0894">Sodium channel</keyword>
<keyword evidence="10" id="KW-0325">Glycoprotein</keyword>
<keyword evidence="5 13" id="KW-0812">Transmembrane</keyword>
<protein>
    <submittedName>
        <fullName evidence="16">Uncharacterized protein</fullName>
    </submittedName>
</protein>
<evidence type="ECO:0000256" key="4">
    <source>
        <dbReference type="ARBA" id="ARBA00022461"/>
    </source>
</evidence>
<keyword evidence="15" id="KW-1185">Reference proteome</keyword>
<dbReference type="GO" id="GO:0016020">
    <property type="term" value="C:membrane"/>
    <property type="evidence" value="ECO:0007669"/>
    <property type="project" value="UniProtKB-SubCell"/>
</dbReference>
<proteinExistence type="inferred from homology"/>
<evidence type="ECO:0000256" key="12">
    <source>
        <dbReference type="ARBA" id="ARBA00023303"/>
    </source>
</evidence>
<evidence type="ECO:0000256" key="7">
    <source>
        <dbReference type="ARBA" id="ARBA00023053"/>
    </source>
</evidence>
<dbReference type="InterPro" id="IPR001873">
    <property type="entry name" value="ENaC"/>
</dbReference>
<accession>A0A915IEY9</accession>
<evidence type="ECO:0000256" key="3">
    <source>
        <dbReference type="ARBA" id="ARBA00022448"/>
    </source>
</evidence>
<keyword evidence="3 13" id="KW-0813">Transport</keyword>
<organism evidence="15 16">
    <name type="scientific">Romanomermis culicivorax</name>
    <name type="common">Nematode worm</name>
    <dbReference type="NCBI Taxonomy" id="13658"/>
    <lineage>
        <taxon>Eukaryota</taxon>
        <taxon>Metazoa</taxon>
        <taxon>Ecdysozoa</taxon>
        <taxon>Nematoda</taxon>
        <taxon>Enoplea</taxon>
        <taxon>Dorylaimia</taxon>
        <taxon>Mermithida</taxon>
        <taxon>Mermithoidea</taxon>
        <taxon>Mermithidae</taxon>
        <taxon>Romanomermis</taxon>
    </lineage>
</organism>
<comment type="similarity">
    <text evidence="2 13">Belongs to the amiloride-sensitive sodium channel (TC 1.A.6) family.</text>
</comment>
<evidence type="ECO:0000256" key="2">
    <source>
        <dbReference type="ARBA" id="ARBA00007193"/>
    </source>
</evidence>
<dbReference type="Proteomes" id="UP000887565">
    <property type="component" value="Unplaced"/>
</dbReference>
<dbReference type="Pfam" id="PF00858">
    <property type="entry name" value="ASC"/>
    <property type="match status" value="1"/>
</dbReference>
<evidence type="ECO:0000313" key="16">
    <source>
        <dbReference type="WBParaSite" id="nRc.2.0.1.t11786-RA"/>
    </source>
</evidence>
<reference evidence="16" key="1">
    <citation type="submission" date="2022-11" db="UniProtKB">
        <authorList>
            <consortium name="WormBaseParasite"/>
        </authorList>
    </citation>
    <scope>IDENTIFICATION</scope>
</reference>
<sequence>MVWLKIEESFNLKSFCKDVSISGLANFLETKDRKCKFFWIVANVACILSAGLLCYNSCAYYWEHQVKTTMKVIWQDAKPNFPAITFCTTSLMRTSFKHNSTQFGDFNSDLMATYDPGDAKRVKKF</sequence>
<keyword evidence="9 14" id="KW-0472">Membrane</keyword>